<dbReference type="GO" id="GO:0016209">
    <property type="term" value="F:antioxidant activity"/>
    <property type="evidence" value="ECO:0007669"/>
    <property type="project" value="InterPro"/>
</dbReference>
<reference evidence="2 3" key="1">
    <citation type="submission" date="2021-01" db="EMBL/GenBank/DDBJ databases">
        <title>Whole genome shotgun sequence of Catellatospora chokoriensis NBRC 107358.</title>
        <authorList>
            <person name="Komaki H."/>
            <person name="Tamura T."/>
        </authorList>
    </citation>
    <scope>NUCLEOTIDE SEQUENCE [LARGE SCALE GENOMIC DNA]</scope>
    <source>
        <strain evidence="2 3">NBRC 107358</strain>
    </source>
</reference>
<dbReference type="Pfam" id="PF00578">
    <property type="entry name" value="AhpC-TSA"/>
    <property type="match status" value="1"/>
</dbReference>
<dbReference type="GO" id="GO:0016491">
    <property type="term" value="F:oxidoreductase activity"/>
    <property type="evidence" value="ECO:0007669"/>
    <property type="project" value="InterPro"/>
</dbReference>
<dbReference type="AlphaFoldDB" id="A0A8J3K6P3"/>
<dbReference type="InterPro" id="IPR036249">
    <property type="entry name" value="Thioredoxin-like_sf"/>
</dbReference>
<proteinExistence type="predicted"/>
<dbReference type="RefSeq" id="WP_191839102.1">
    <property type="nucleotide sequence ID" value="NZ_BAAALB010000006.1"/>
</dbReference>
<feature type="domain" description="Thioredoxin" evidence="1">
    <location>
        <begin position="4"/>
        <end position="187"/>
    </location>
</feature>
<dbReference type="InterPro" id="IPR013766">
    <property type="entry name" value="Thioredoxin_domain"/>
</dbReference>
<organism evidence="2 3">
    <name type="scientific">Catellatospora chokoriensis</name>
    <dbReference type="NCBI Taxonomy" id="310353"/>
    <lineage>
        <taxon>Bacteria</taxon>
        <taxon>Bacillati</taxon>
        <taxon>Actinomycetota</taxon>
        <taxon>Actinomycetes</taxon>
        <taxon>Micromonosporales</taxon>
        <taxon>Micromonosporaceae</taxon>
        <taxon>Catellatospora</taxon>
    </lineage>
</organism>
<dbReference type="PROSITE" id="PS51352">
    <property type="entry name" value="THIOREDOXIN_2"/>
    <property type="match status" value="1"/>
</dbReference>
<comment type="caution">
    <text evidence="2">The sequence shown here is derived from an EMBL/GenBank/DDBJ whole genome shotgun (WGS) entry which is preliminary data.</text>
</comment>
<dbReference type="Proteomes" id="UP000619293">
    <property type="component" value="Unassembled WGS sequence"/>
</dbReference>
<name>A0A8J3K6P3_9ACTN</name>
<dbReference type="Gene3D" id="3.40.30.10">
    <property type="entry name" value="Glutaredoxin"/>
    <property type="match status" value="1"/>
</dbReference>
<dbReference type="SUPFAM" id="SSF52833">
    <property type="entry name" value="Thioredoxin-like"/>
    <property type="match status" value="1"/>
</dbReference>
<dbReference type="InterPro" id="IPR000866">
    <property type="entry name" value="AhpC/TSA"/>
</dbReference>
<keyword evidence="3" id="KW-1185">Reference proteome</keyword>
<accession>A0A8J3K6P3</accession>
<evidence type="ECO:0000313" key="3">
    <source>
        <dbReference type="Proteomes" id="UP000619293"/>
    </source>
</evidence>
<protein>
    <submittedName>
        <fullName evidence="2">Alkyl hydroperoxide reductase</fullName>
    </submittedName>
</protein>
<evidence type="ECO:0000313" key="2">
    <source>
        <dbReference type="EMBL" id="GIF91248.1"/>
    </source>
</evidence>
<dbReference type="EMBL" id="BONG01000030">
    <property type="protein sequence ID" value="GIF91248.1"/>
    <property type="molecule type" value="Genomic_DNA"/>
</dbReference>
<gene>
    <name evidence="2" type="ORF">Cch02nite_46920</name>
</gene>
<sequence length="198" mass="21449">MAKLAAGDRAPWLDLTTVTGEPVRSPDPDRLVHLQFRRFAGCPICHLHLRAFARAADRLTGAGVREIVFFHSGADELREHVRDLPFAVIADGDKRWYRAFGVEAGARALLDPRAWPGIVRAVTAALWLLPCRKAHLPSANPSGGRLGLPADLLIGPDGTVLAAKYGTHADDQWSVEEVLTLARTAGRAVTAAQARPEE</sequence>
<evidence type="ECO:0000259" key="1">
    <source>
        <dbReference type="PROSITE" id="PS51352"/>
    </source>
</evidence>
<dbReference type="CDD" id="cd02970">
    <property type="entry name" value="PRX_like2"/>
    <property type="match status" value="1"/>
</dbReference>